<comment type="similarity">
    <text evidence="13">Belongs to the LpxK family.</text>
</comment>
<protein>
    <recommendedName>
        <fullName evidence="4 13">Tetraacyldisaccharide 4'-kinase</fullName>
        <ecNumber evidence="3 13">2.7.1.130</ecNumber>
    </recommendedName>
    <alternativeName>
        <fullName evidence="12 13">Lipid A 4'-kinase</fullName>
    </alternativeName>
</protein>
<keyword evidence="11 13" id="KW-0443">Lipid metabolism</keyword>
<dbReference type="AlphaFoldDB" id="A0A6C2UCU7"/>
<proteinExistence type="inferred from homology"/>
<evidence type="ECO:0000256" key="3">
    <source>
        <dbReference type="ARBA" id="ARBA00012071"/>
    </source>
</evidence>
<feature type="binding site" evidence="13">
    <location>
        <begin position="73"/>
        <end position="80"/>
    </location>
    <ligand>
        <name>ATP</name>
        <dbReference type="ChEBI" id="CHEBI:30616"/>
    </ligand>
</feature>
<keyword evidence="14" id="KW-1133">Transmembrane helix</keyword>
<dbReference type="InterPro" id="IPR027417">
    <property type="entry name" value="P-loop_NTPase"/>
</dbReference>
<dbReference type="SUPFAM" id="SSF52540">
    <property type="entry name" value="P-loop containing nucleoside triphosphate hydrolases"/>
    <property type="match status" value="1"/>
</dbReference>
<dbReference type="GO" id="GO:0005886">
    <property type="term" value="C:plasma membrane"/>
    <property type="evidence" value="ECO:0007669"/>
    <property type="project" value="TreeGrafter"/>
</dbReference>
<evidence type="ECO:0000256" key="13">
    <source>
        <dbReference type="HAMAP-Rule" id="MF_00409"/>
    </source>
</evidence>
<sequence length="426" mass="48146">MTNKQRIENLETYLLSVLDGTEKGKLPSTLRVFMQGLSWIFAVIVQLRLWLYKHRIIRPSTLGCQVISVGNLTVGGTGKTPVVEVFARNLQEQGRKVAILSRGYKSKELPFLEKMIQRITTGKIETPPRVVSDGQRLLLDSWTAGDEPYMLASNLLNVAVVVDKDRVKAGKYAIKELGCDTLILDDGFQYLKLGHRLDIALVDRTNPFGGGHLLPRGLLREPMRNIKRAGFIFITKCGEQGEPELKEQLRRMNPHAEISECRHAAKFLKDVFGDKTYDMDILKGMKIAAVSAIAVPESFEKALRAFGAEIVYTRRFADHHRFTQQEVINTINLSIKRGAEAILTTEKDAVRFPFVDRRDIPVIYMRVEIEMLSGEDEFMDWISRICFKSPSIKPDQAKAKKKAAVEAAAILQREKEKVKPSAYSQV</sequence>
<evidence type="ECO:0000256" key="12">
    <source>
        <dbReference type="ARBA" id="ARBA00029757"/>
    </source>
</evidence>
<dbReference type="PANTHER" id="PTHR42724:SF1">
    <property type="entry name" value="TETRAACYLDISACCHARIDE 4'-KINASE, MITOCHONDRIAL-RELATED"/>
    <property type="match status" value="1"/>
</dbReference>
<keyword evidence="14" id="KW-0812">Transmembrane</keyword>
<evidence type="ECO:0000256" key="6">
    <source>
        <dbReference type="ARBA" id="ARBA00022556"/>
    </source>
</evidence>
<evidence type="ECO:0000256" key="2">
    <source>
        <dbReference type="ARBA" id="ARBA00004870"/>
    </source>
</evidence>
<keyword evidence="9 13" id="KW-0418">Kinase</keyword>
<dbReference type="GO" id="GO:0005524">
    <property type="term" value="F:ATP binding"/>
    <property type="evidence" value="ECO:0007669"/>
    <property type="project" value="UniProtKB-UniRule"/>
</dbReference>
<comment type="function">
    <text evidence="1 13">Transfers the gamma-phosphate of ATP to the 4'-position of a tetraacyldisaccharide 1-phosphate intermediate (termed DS-1-P) to form tetraacyldisaccharide 1,4'-bis-phosphate (lipid IVA).</text>
</comment>
<dbReference type="EMBL" id="CAAHFH010000001">
    <property type="protein sequence ID" value="VGO17970.1"/>
    <property type="molecule type" value="Genomic_DNA"/>
</dbReference>
<comment type="catalytic activity">
    <reaction evidence="13">
        <text>a lipid A disaccharide + ATP = a lipid IVA + ADP + H(+)</text>
        <dbReference type="Rhea" id="RHEA:67840"/>
        <dbReference type="ChEBI" id="CHEBI:15378"/>
        <dbReference type="ChEBI" id="CHEBI:30616"/>
        <dbReference type="ChEBI" id="CHEBI:176343"/>
        <dbReference type="ChEBI" id="CHEBI:176425"/>
        <dbReference type="ChEBI" id="CHEBI:456216"/>
        <dbReference type="EC" id="2.7.1.130"/>
    </reaction>
</comment>
<dbReference type="GO" id="GO:0009244">
    <property type="term" value="P:lipopolysaccharide core region biosynthetic process"/>
    <property type="evidence" value="ECO:0007669"/>
    <property type="project" value="TreeGrafter"/>
</dbReference>
<reference evidence="15 16" key="1">
    <citation type="submission" date="2019-04" db="EMBL/GenBank/DDBJ databases">
        <authorList>
            <person name="Van Vliet M D."/>
        </authorList>
    </citation>
    <scope>NUCLEOTIDE SEQUENCE [LARGE SCALE GENOMIC DNA]</scope>
    <source>
        <strain evidence="15 16">F21</strain>
    </source>
</reference>
<dbReference type="InterPro" id="IPR003758">
    <property type="entry name" value="LpxK"/>
</dbReference>
<evidence type="ECO:0000313" key="15">
    <source>
        <dbReference type="EMBL" id="VGO17970.1"/>
    </source>
</evidence>
<keyword evidence="7 13" id="KW-0808">Transferase</keyword>
<keyword evidence="6 13" id="KW-0441">Lipid A biosynthesis</keyword>
<evidence type="ECO:0000256" key="7">
    <source>
        <dbReference type="ARBA" id="ARBA00022679"/>
    </source>
</evidence>
<keyword evidence="10 13" id="KW-0067">ATP-binding</keyword>
<dbReference type="GO" id="GO:0009245">
    <property type="term" value="P:lipid A biosynthetic process"/>
    <property type="evidence" value="ECO:0007669"/>
    <property type="project" value="UniProtKB-UniRule"/>
</dbReference>
<keyword evidence="8 13" id="KW-0547">Nucleotide-binding</keyword>
<name>A0A6C2UCU7_9BACT</name>
<evidence type="ECO:0000256" key="14">
    <source>
        <dbReference type="SAM" id="Phobius"/>
    </source>
</evidence>
<dbReference type="HAMAP" id="MF_00409">
    <property type="entry name" value="LpxK"/>
    <property type="match status" value="1"/>
</dbReference>
<dbReference type="Pfam" id="PF02606">
    <property type="entry name" value="LpxK"/>
    <property type="match status" value="1"/>
</dbReference>
<dbReference type="EC" id="2.7.1.130" evidence="3 13"/>
<dbReference type="GO" id="GO:0009029">
    <property type="term" value="F:lipid-A 4'-kinase activity"/>
    <property type="evidence" value="ECO:0007669"/>
    <property type="project" value="UniProtKB-UniRule"/>
</dbReference>
<evidence type="ECO:0000256" key="9">
    <source>
        <dbReference type="ARBA" id="ARBA00022777"/>
    </source>
</evidence>
<evidence type="ECO:0000256" key="4">
    <source>
        <dbReference type="ARBA" id="ARBA00016436"/>
    </source>
</evidence>
<evidence type="ECO:0000313" key="16">
    <source>
        <dbReference type="Proteomes" id="UP000346198"/>
    </source>
</evidence>
<dbReference type="PANTHER" id="PTHR42724">
    <property type="entry name" value="TETRAACYLDISACCHARIDE 4'-KINASE"/>
    <property type="match status" value="1"/>
</dbReference>
<evidence type="ECO:0000256" key="11">
    <source>
        <dbReference type="ARBA" id="ARBA00023098"/>
    </source>
</evidence>
<comment type="pathway">
    <text evidence="2 13">Glycolipid biosynthesis; lipid IV(A) biosynthesis; lipid IV(A) from (3R)-3-hydroxytetradecanoyl-[acyl-carrier-protein] and UDP-N-acetyl-alpha-D-glucosamine: step 6/6.</text>
</comment>
<evidence type="ECO:0000256" key="8">
    <source>
        <dbReference type="ARBA" id="ARBA00022741"/>
    </source>
</evidence>
<dbReference type="RefSeq" id="WP_136059513.1">
    <property type="nucleotide sequence ID" value="NZ_CAAHFH010000001.1"/>
</dbReference>
<keyword evidence="14" id="KW-0472">Membrane</keyword>
<evidence type="ECO:0000256" key="10">
    <source>
        <dbReference type="ARBA" id="ARBA00022840"/>
    </source>
</evidence>
<keyword evidence="16" id="KW-1185">Reference proteome</keyword>
<organism evidence="15 16">
    <name type="scientific">Pontiella sulfatireligans</name>
    <dbReference type="NCBI Taxonomy" id="2750658"/>
    <lineage>
        <taxon>Bacteria</taxon>
        <taxon>Pseudomonadati</taxon>
        <taxon>Kiritimatiellota</taxon>
        <taxon>Kiritimatiellia</taxon>
        <taxon>Kiritimatiellales</taxon>
        <taxon>Pontiellaceae</taxon>
        <taxon>Pontiella</taxon>
    </lineage>
</organism>
<feature type="transmembrane region" description="Helical" evidence="14">
    <location>
        <begin position="32"/>
        <end position="51"/>
    </location>
</feature>
<keyword evidence="5 13" id="KW-0444">Lipid biosynthesis</keyword>
<dbReference type="NCBIfam" id="TIGR00682">
    <property type="entry name" value="lpxK"/>
    <property type="match status" value="1"/>
</dbReference>
<evidence type="ECO:0000256" key="1">
    <source>
        <dbReference type="ARBA" id="ARBA00002274"/>
    </source>
</evidence>
<gene>
    <name evidence="13 15" type="primary">lpxK</name>
    <name evidence="15" type="ORF">SCARR_00020</name>
</gene>
<evidence type="ECO:0000256" key="5">
    <source>
        <dbReference type="ARBA" id="ARBA00022516"/>
    </source>
</evidence>
<accession>A0A6C2UCU7</accession>
<dbReference type="Proteomes" id="UP000346198">
    <property type="component" value="Unassembled WGS sequence"/>
</dbReference>
<dbReference type="UniPathway" id="UPA00359">
    <property type="reaction ID" value="UER00482"/>
</dbReference>